<gene>
    <name evidence="2" type="ORF">H0I76_16320</name>
</gene>
<reference evidence="2" key="1">
    <citation type="submission" date="2020-12" db="EMBL/GenBank/DDBJ databases">
        <title>Bacterial taxonomy.</title>
        <authorList>
            <person name="Pan X."/>
        </authorList>
    </citation>
    <scope>NUCLEOTIDE SEQUENCE</scope>
    <source>
        <strain evidence="2">M0105</strain>
    </source>
</reference>
<evidence type="ECO:0000256" key="1">
    <source>
        <dbReference type="SAM" id="Coils"/>
    </source>
</evidence>
<dbReference type="InterPro" id="IPR007420">
    <property type="entry name" value="DUF465"/>
</dbReference>
<dbReference type="Proteomes" id="UP000655420">
    <property type="component" value="Unassembled WGS sequence"/>
</dbReference>
<proteinExistence type="predicted"/>
<feature type="coiled-coil region" evidence="1">
    <location>
        <begin position="4"/>
        <end position="62"/>
    </location>
</feature>
<dbReference type="Gene3D" id="6.10.280.50">
    <property type="match status" value="1"/>
</dbReference>
<evidence type="ECO:0000313" key="3">
    <source>
        <dbReference type="Proteomes" id="UP000655420"/>
    </source>
</evidence>
<accession>A0A8J7M8U4</accession>
<sequence length="69" mass="8052">MDLVDQEENLRARLDELRQEHRDLDDAITALAQTPSPDQLALRRLKKRKLSLKDQITRIEDALYPDIIA</sequence>
<comment type="caution">
    <text evidence="2">The sequence shown here is derived from an EMBL/GenBank/DDBJ whole genome shotgun (WGS) entry which is preliminary data.</text>
</comment>
<dbReference type="AlphaFoldDB" id="A0A8J7M8U4"/>
<organism evidence="2 3">
    <name type="scientific">Thermohalobaculum xanthum</name>
    <dbReference type="NCBI Taxonomy" id="2753746"/>
    <lineage>
        <taxon>Bacteria</taxon>
        <taxon>Pseudomonadati</taxon>
        <taxon>Pseudomonadota</taxon>
        <taxon>Alphaproteobacteria</taxon>
        <taxon>Rhodobacterales</taxon>
        <taxon>Paracoccaceae</taxon>
        <taxon>Thermohalobaculum</taxon>
    </lineage>
</organism>
<keyword evidence="3" id="KW-1185">Reference proteome</keyword>
<name>A0A8J7M8U4_9RHOB</name>
<dbReference type="InterPro" id="IPR038444">
    <property type="entry name" value="DUF465_sf"/>
</dbReference>
<dbReference type="Pfam" id="PF04325">
    <property type="entry name" value="DUF465"/>
    <property type="match status" value="1"/>
</dbReference>
<keyword evidence="1" id="KW-0175">Coiled coil</keyword>
<evidence type="ECO:0000313" key="2">
    <source>
        <dbReference type="EMBL" id="MBK0400766.1"/>
    </source>
</evidence>
<dbReference type="EMBL" id="JAEHHL010000010">
    <property type="protein sequence ID" value="MBK0400766.1"/>
    <property type="molecule type" value="Genomic_DNA"/>
</dbReference>
<dbReference type="RefSeq" id="WP_200612220.1">
    <property type="nucleotide sequence ID" value="NZ_JAEHHL010000010.1"/>
</dbReference>
<protein>
    <submittedName>
        <fullName evidence="2">DUF465 domain-containing protein</fullName>
    </submittedName>
</protein>